<evidence type="ECO:0000256" key="1">
    <source>
        <dbReference type="SAM" id="MobiDB-lite"/>
    </source>
</evidence>
<evidence type="ECO:0000313" key="2">
    <source>
        <dbReference type="EMBL" id="KAJ8888309.1"/>
    </source>
</evidence>
<evidence type="ECO:0000313" key="3">
    <source>
        <dbReference type="Proteomes" id="UP001159363"/>
    </source>
</evidence>
<dbReference type="EMBL" id="JARBHB010000003">
    <property type="protein sequence ID" value="KAJ8888309.1"/>
    <property type="molecule type" value="Genomic_DNA"/>
</dbReference>
<keyword evidence="3" id="KW-1185">Reference proteome</keyword>
<feature type="compositionally biased region" description="Polar residues" evidence="1">
    <location>
        <begin position="72"/>
        <end position="91"/>
    </location>
</feature>
<feature type="compositionally biased region" description="Basic residues" evidence="1">
    <location>
        <begin position="31"/>
        <end position="41"/>
    </location>
</feature>
<protein>
    <submittedName>
        <fullName evidence="2">Uncharacterized protein</fullName>
    </submittedName>
</protein>
<comment type="caution">
    <text evidence="2">The sequence shown here is derived from an EMBL/GenBank/DDBJ whole genome shotgun (WGS) entry which is preliminary data.</text>
</comment>
<proteinExistence type="predicted"/>
<gene>
    <name evidence="2" type="ORF">PR048_007796</name>
</gene>
<feature type="region of interest" description="Disordered" evidence="1">
    <location>
        <begin position="23"/>
        <end position="91"/>
    </location>
</feature>
<name>A0ABQ9HW51_9NEOP</name>
<accession>A0ABQ9HW51</accession>
<sequence length="421" mass="45566">MPAAMHGEMLGNTRRSTRTIFESQDNQLLRMHSRQRSRRGQARVTERADQPGVGRNKRRPEGVATTRHRGGSQETATTRRGPRSSQLGGAQTSAERIIRAYAVYGGRGGIAVRLLASHIGEPGSIPGGVAPGFSHVGIVPYDFTGLRVFSGISYFSSPFSFRRCSIPRIASHSSSLKTSMLRSAQISSLIREARHLCLCLARRCPIFAVRRAYQRQAYCAGELPCARAVEIAGCGAEGRKSGNSVVGVGPQLASPWVLGKMFKFRWTAGPKSGSRWEPLSSLPFQARGAAQREPAELSAGPAAANRCRHGVARHSSSPSPLTRDPGPSDPPTPTPIKITLHNIRRWLTMAGYTHLHFVLARCPSPSVTLAYIGRVVQYFRLRLPTGGGGFCNCLSQGVIAMTILLWLSVRKCDQAGCSAKA</sequence>
<feature type="region of interest" description="Disordered" evidence="1">
    <location>
        <begin position="308"/>
        <end position="335"/>
    </location>
</feature>
<dbReference type="Proteomes" id="UP001159363">
    <property type="component" value="Chromosome 3"/>
</dbReference>
<reference evidence="2 3" key="1">
    <citation type="submission" date="2023-02" db="EMBL/GenBank/DDBJ databases">
        <title>LHISI_Scaffold_Assembly.</title>
        <authorList>
            <person name="Stuart O.P."/>
            <person name="Cleave R."/>
            <person name="Magrath M.J.L."/>
            <person name="Mikheyev A.S."/>
        </authorList>
    </citation>
    <scope>NUCLEOTIDE SEQUENCE [LARGE SCALE GENOMIC DNA]</scope>
    <source>
        <strain evidence="2">Daus_M_001</strain>
        <tissue evidence="2">Leg muscle</tissue>
    </source>
</reference>
<organism evidence="2 3">
    <name type="scientific">Dryococelus australis</name>
    <dbReference type="NCBI Taxonomy" id="614101"/>
    <lineage>
        <taxon>Eukaryota</taxon>
        <taxon>Metazoa</taxon>
        <taxon>Ecdysozoa</taxon>
        <taxon>Arthropoda</taxon>
        <taxon>Hexapoda</taxon>
        <taxon>Insecta</taxon>
        <taxon>Pterygota</taxon>
        <taxon>Neoptera</taxon>
        <taxon>Polyneoptera</taxon>
        <taxon>Phasmatodea</taxon>
        <taxon>Verophasmatodea</taxon>
        <taxon>Anareolatae</taxon>
        <taxon>Phasmatidae</taxon>
        <taxon>Eurycanthinae</taxon>
        <taxon>Dryococelus</taxon>
    </lineage>
</organism>